<proteinExistence type="predicted"/>
<sequence>MTTGAVVRCAGPRRRGGRRRATARRRRPQRVAGRSGRRGVGRPRRAPTMSRAEPGRAQQRTTEERRERRSPTSTRGGDPRARGPEVVAGTRRRATARRRRSARVGAVPGAEDHTRSPGPGPVDTRGVRVVVGRSSRTVRVGRRAASARWRGPGRRFPRRRRPRPPGSRTSDLATTDEPSDARRPLRGGVGRTRARGRSTVVAGVIRGPRRPTSRGPARPRECLPFPGTGAHARRPCRRNGALDHVSGIPAGVRVSIGSQQPTSQCCPVR</sequence>
<feature type="compositionally biased region" description="Basic residues" evidence="1">
    <location>
        <begin position="151"/>
        <end position="163"/>
    </location>
</feature>
<dbReference type="Proteomes" id="UP001205311">
    <property type="component" value="Unassembled WGS sequence"/>
</dbReference>
<feature type="compositionally biased region" description="Low complexity" evidence="1">
    <location>
        <begin position="121"/>
        <end position="150"/>
    </location>
</feature>
<feature type="region of interest" description="Disordered" evidence="1">
    <location>
        <begin position="1"/>
        <end position="235"/>
    </location>
</feature>
<keyword evidence="3" id="KW-1185">Reference proteome</keyword>
<evidence type="ECO:0000313" key="2">
    <source>
        <dbReference type="EMBL" id="MCP2260175.1"/>
    </source>
</evidence>
<evidence type="ECO:0000313" key="3">
    <source>
        <dbReference type="Proteomes" id="UP001205311"/>
    </source>
</evidence>
<feature type="compositionally biased region" description="Basic residues" evidence="1">
    <location>
        <begin position="11"/>
        <end position="45"/>
    </location>
</feature>
<dbReference type="EMBL" id="JAMTCP010000024">
    <property type="protein sequence ID" value="MCP2260175.1"/>
    <property type="molecule type" value="Genomic_DNA"/>
</dbReference>
<organism evidence="2 3">
    <name type="scientific">Streptoalloteichus tenebrarius (strain ATCC 17920 / DSM 40477 / JCM 4838 / CBS 697.72 / NBRC 16177 / NCIMB 11028 / NRRL B-12390 / A12253. 1 / ISP 5477)</name>
    <name type="common">Streptomyces tenebrarius</name>
    <dbReference type="NCBI Taxonomy" id="1933"/>
    <lineage>
        <taxon>Bacteria</taxon>
        <taxon>Bacillati</taxon>
        <taxon>Actinomycetota</taxon>
        <taxon>Actinomycetes</taxon>
        <taxon>Pseudonocardiales</taxon>
        <taxon>Pseudonocardiaceae</taxon>
        <taxon>Streptoalloteichus</taxon>
    </lineage>
</organism>
<feature type="compositionally biased region" description="Basic and acidic residues" evidence="1">
    <location>
        <begin position="61"/>
        <end position="70"/>
    </location>
</feature>
<comment type="caution">
    <text evidence="2">The sequence shown here is derived from an EMBL/GenBank/DDBJ whole genome shotgun (WGS) entry which is preliminary data.</text>
</comment>
<reference evidence="2 3" key="1">
    <citation type="submission" date="2022-06" db="EMBL/GenBank/DDBJ databases">
        <title>Genomic Encyclopedia of Archaeal and Bacterial Type Strains, Phase II (KMG-II): from individual species to whole genera.</title>
        <authorList>
            <person name="Goeker M."/>
        </authorList>
    </citation>
    <scope>NUCLEOTIDE SEQUENCE [LARGE SCALE GENOMIC DNA]</scope>
    <source>
        <strain evidence="2 3">DSM 40477</strain>
    </source>
</reference>
<evidence type="ECO:0000256" key="1">
    <source>
        <dbReference type="SAM" id="MobiDB-lite"/>
    </source>
</evidence>
<name>A0ABT1HXE6_STRSD</name>
<protein>
    <submittedName>
        <fullName evidence="2">Uncharacterized protein</fullName>
    </submittedName>
</protein>
<feature type="compositionally biased region" description="Basic residues" evidence="1">
    <location>
        <begin position="90"/>
        <end position="102"/>
    </location>
</feature>
<gene>
    <name evidence="2" type="ORF">LX15_003888</name>
</gene>
<accession>A0ABT1HXE6</accession>
<feature type="compositionally biased region" description="Low complexity" evidence="1">
    <location>
        <begin position="1"/>
        <end position="10"/>
    </location>
</feature>